<dbReference type="Pfam" id="PF21203">
    <property type="entry name" value="ECM10"/>
    <property type="match status" value="1"/>
</dbReference>
<proteinExistence type="predicted"/>
<dbReference type="GeneID" id="73377871"/>
<reference evidence="2" key="1">
    <citation type="journal article" date="2022" name="DNA Res.">
        <title>Genome analysis of five recently described species of the CUG-Ser clade uncovers Candida theae as a new hybrid lineage with pathogenic potential in the Candida parapsilosis species complex.</title>
        <authorList>
            <person name="Mixao V."/>
            <person name="Del Olmo V."/>
            <person name="Hegedusova E."/>
            <person name="Saus E."/>
            <person name="Pryszcz L."/>
            <person name="Cillingova A."/>
            <person name="Nosek J."/>
            <person name="Gabaldon T."/>
        </authorList>
    </citation>
    <scope>NUCLEOTIDE SEQUENCE</scope>
    <source>
        <strain evidence="2">CBS 10844</strain>
    </source>
</reference>
<evidence type="ECO:0008006" key="4">
    <source>
        <dbReference type="Google" id="ProtNLM"/>
    </source>
</evidence>
<evidence type="ECO:0000256" key="1">
    <source>
        <dbReference type="SAM" id="SignalP"/>
    </source>
</evidence>
<evidence type="ECO:0000313" key="2">
    <source>
        <dbReference type="EMBL" id="KAI3406961.1"/>
    </source>
</evidence>
<organism evidence="2 3">
    <name type="scientific">Candida oxycetoniae</name>
    <dbReference type="NCBI Taxonomy" id="497107"/>
    <lineage>
        <taxon>Eukaryota</taxon>
        <taxon>Fungi</taxon>
        <taxon>Dikarya</taxon>
        <taxon>Ascomycota</taxon>
        <taxon>Saccharomycotina</taxon>
        <taxon>Pichiomycetes</taxon>
        <taxon>Debaryomycetaceae</taxon>
        <taxon>Candida/Lodderomyces clade</taxon>
        <taxon>Candida</taxon>
    </lineage>
</organism>
<dbReference type="AlphaFoldDB" id="A0AAI9T246"/>
<dbReference type="Proteomes" id="UP001202479">
    <property type="component" value="Unassembled WGS sequence"/>
</dbReference>
<sequence>MQLLLHLFLLVAIVASKKINLYARPIDQESTDPIGFIQDDSVYLMDYEIQPNQSYCIGTKDLHNHECFSFQRELPPLKNAVFHYFLAEDGDIIRLALSFDEQIDKPIILKHQHIEAPKPDLNSELLAKEREEQQKQAKKGVSVKKVKQKKMVTFVDTNGKEETREIEEEVEVEVDNRSWIQKNWMYIVPPLIIMLLMGGNEEKK</sequence>
<comment type="caution">
    <text evidence="2">The sequence shown here is derived from an EMBL/GenBank/DDBJ whole genome shotgun (WGS) entry which is preliminary data.</text>
</comment>
<evidence type="ECO:0000313" key="3">
    <source>
        <dbReference type="Proteomes" id="UP001202479"/>
    </source>
</evidence>
<keyword evidence="1" id="KW-0732">Signal</keyword>
<dbReference type="RefSeq" id="XP_049182706.1">
    <property type="nucleotide sequence ID" value="XM_049323762.1"/>
</dbReference>
<gene>
    <name evidence="2" type="ORF">KGF56_000254</name>
</gene>
<feature type="signal peptide" evidence="1">
    <location>
        <begin position="1"/>
        <end position="16"/>
    </location>
</feature>
<protein>
    <recommendedName>
        <fullName evidence="4">ER membrane protein complex subunit 10</fullName>
    </recommendedName>
</protein>
<accession>A0AAI9T246</accession>
<feature type="chain" id="PRO_5042563414" description="ER membrane protein complex subunit 10" evidence="1">
    <location>
        <begin position="17"/>
        <end position="204"/>
    </location>
</feature>
<name>A0AAI9T246_9ASCO</name>
<keyword evidence="3" id="KW-1185">Reference proteome</keyword>
<dbReference type="EMBL" id="JAHUZD010000019">
    <property type="protein sequence ID" value="KAI3406961.1"/>
    <property type="molecule type" value="Genomic_DNA"/>
</dbReference>